<evidence type="ECO:0000313" key="2">
    <source>
        <dbReference type="Proteomes" id="UP001597520"/>
    </source>
</evidence>
<reference evidence="2" key="1">
    <citation type="journal article" date="2019" name="Int. J. Syst. Evol. Microbiol.">
        <title>The Global Catalogue of Microorganisms (GCM) 10K type strain sequencing project: providing services to taxonomists for standard genome sequencing and annotation.</title>
        <authorList>
            <consortium name="The Broad Institute Genomics Platform"/>
            <consortium name="The Broad Institute Genome Sequencing Center for Infectious Disease"/>
            <person name="Wu L."/>
            <person name="Ma J."/>
        </authorList>
    </citation>
    <scope>NUCLEOTIDE SEQUENCE [LARGE SCALE GENOMIC DNA]</scope>
    <source>
        <strain evidence="2">KCTC 33792</strain>
    </source>
</reference>
<dbReference type="Proteomes" id="UP001597520">
    <property type="component" value="Unassembled WGS sequence"/>
</dbReference>
<sequence>MIHKEDLKDYLAESERKEHEKKLEEFIDKAIKRNALAGNTTFHISTGEYTQDGSRKTPFYDIWNTKGLSMENRRIVQTRIISKYRENGFEVVETSIDCGWHNQYEALKFNNIDKLVTDE</sequence>
<gene>
    <name evidence="1" type="ORF">ACFSUB_01805</name>
</gene>
<protein>
    <submittedName>
        <fullName evidence="1">Uncharacterized protein</fullName>
    </submittedName>
</protein>
<proteinExistence type="predicted"/>
<dbReference type="EMBL" id="JBHUML010000002">
    <property type="protein sequence ID" value="MFD2704187.1"/>
    <property type="molecule type" value="Genomic_DNA"/>
</dbReference>
<name>A0ABW5SWP7_9BACI</name>
<comment type="caution">
    <text evidence="1">The sequence shown here is derived from an EMBL/GenBank/DDBJ whole genome shotgun (WGS) entry which is preliminary data.</text>
</comment>
<evidence type="ECO:0000313" key="1">
    <source>
        <dbReference type="EMBL" id="MFD2704187.1"/>
    </source>
</evidence>
<organism evidence="1 2">
    <name type="scientific">Salibacterium lacus</name>
    <dbReference type="NCBI Taxonomy" id="1898109"/>
    <lineage>
        <taxon>Bacteria</taxon>
        <taxon>Bacillati</taxon>
        <taxon>Bacillota</taxon>
        <taxon>Bacilli</taxon>
        <taxon>Bacillales</taxon>
        <taxon>Bacillaceae</taxon>
    </lineage>
</organism>
<accession>A0ABW5SWP7</accession>
<keyword evidence="2" id="KW-1185">Reference proteome</keyword>
<dbReference type="RefSeq" id="WP_380711475.1">
    <property type="nucleotide sequence ID" value="NZ_JBHUML010000002.1"/>
</dbReference>